<dbReference type="InParanoid" id="B7FYR3"/>
<reference evidence="2" key="2">
    <citation type="submission" date="2008-08" db="EMBL/GenBank/DDBJ databases">
        <authorList>
            <consortium name="Diatom Consortium"/>
            <person name="Grigoriev I."/>
            <person name="Grimwood J."/>
            <person name="Kuo A."/>
            <person name="Otillar R.P."/>
            <person name="Salamov A."/>
            <person name="Detter J.C."/>
            <person name="Lindquist E."/>
            <person name="Shapiro H."/>
            <person name="Lucas S."/>
            <person name="Glavina del Rio T."/>
            <person name="Pitluck S."/>
            <person name="Rokhsar D."/>
            <person name="Bowler C."/>
        </authorList>
    </citation>
    <scope>GENOME REANNOTATION</scope>
    <source>
        <strain evidence="2">CCAP 1055/1</strain>
    </source>
</reference>
<dbReference type="GO" id="GO:0030674">
    <property type="term" value="F:protein-macromolecule adaptor activity"/>
    <property type="evidence" value="ECO:0007669"/>
    <property type="project" value="TreeGrafter"/>
</dbReference>
<protein>
    <submittedName>
        <fullName evidence="1">Uncharacterized protein</fullName>
    </submittedName>
</protein>
<gene>
    <name evidence="1" type="ORF">PHATRDRAFT_45807</name>
</gene>
<dbReference type="PANTHER" id="PTHR12848:SF16">
    <property type="entry name" value="REGULATORY-ASSOCIATED PROTEIN OF MTOR"/>
    <property type="match status" value="1"/>
</dbReference>
<dbReference type="GeneID" id="7200816"/>
<dbReference type="GO" id="GO:0005737">
    <property type="term" value="C:cytoplasm"/>
    <property type="evidence" value="ECO:0007669"/>
    <property type="project" value="TreeGrafter"/>
</dbReference>
<dbReference type="KEGG" id="pti:PHATRDRAFT_45807"/>
<organism evidence="1 2">
    <name type="scientific">Phaeodactylum tricornutum (strain CCAP 1055/1)</name>
    <dbReference type="NCBI Taxonomy" id="556484"/>
    <lineage>
        <taxon>Eukaryota</taxon>
        <taxon>Sar</taxon>
        <taxon>Stramenopiles</taxon>
        <taxon>Ochrophyta</taxon>
        <taxon>Bacillariophyta</taxon>
        <taxon>Bacillariophyceae</taxon>
        <taxon>Bacillariophycidae</taxon>
        <taxon>Naviculales</taxon>
        <taxon>Phaeodactylaceae</taxon>
        <taxon>Phaeodactylum</taxon>
    </lineage>
</organism>
<proteinExistence type="predicted"/>
<dbReference type="GO" id="GO:0030307">
    <property type="term" value="P:positive regulation of cell growth"/>
    <property type="evidence" value="ECO:0007669"/>
    <property type="project" value="TreeGrafter"/>
</dbReference>
<name>B7FYR3_PHATC</name>
<dbReference type="PANTHER" id="PTHR12848">
    <property type="entry name" value="REGULATORY-ASSOCIATED PROTEIN OF MTOR"/>
    <property type="match status" value="1"/>
</dbReference>
<dbReference type="GO" id="GO:0009267">
    <property type="term" value="P:cellular response to starvation"/>
    <property type="evidence" value="ECO:0007669"/>
    <property type="project" value="TreeGrafter"/>
</dbReference>
<dbReference type="AlphaFoldDB" id="B7FYR3"/>
<dbReference type="GO" id="GO:0031931">
    <property type="term" value="C:TORC1 complex"/>
    <property type="evidence" value="ECO:0007669"/>
    <property type="project" value="InterPro"/>
</dbReference>
<reference evidence="1 2" key="1">
    <citation type="journal article" date="2008" name="Nature">
        <title>The Phaeodactylum genome reveals the evolutionary history of diatom genomes.</title>
        <authorList>
            <person name="Bowler C."/>
            <person name="Allen A.E."/>
            <person name="Badger J.H."/>
            <person name="Grimwood J."/>
            <person name="Jabbari K."/>
            <person name="Kuo A."/>
            <person name="Maheswari U."/>
            <person name="Martens C."/>
            <person name="Maumus F."/>
            <person name="Otillar R.P."/>
            <person name="Rayko E."/>
            <person name="Salamov A."/>
            <person name="Vandepoele K."/>
            <person name="Beszteri B."/>
            <person name="Gruber A."/>
            <person name="Heijde M."/>
            <person name="Katinka M."/>
            <person name="Mock T."/>
            <person name="Valentin K."/>
            <person name="Verret F."/>
            <person name="Berges J.A."/>
            <person name="Brownlee C."/>
            <person name="Cadoret J.P."/>
            <person name="Chiovitti A."/>
            <person name="Choi C.J."/>
            <person name="Coesel S."/>
            <person name="De Martino A."/>
            <person name="Detter J.C."/>
            <person name="Durkin C."/>
            <person name="Falciatore A."/>
            <person name="Fournet J."/>
            <person name="Haruta M."/>
            <person name="Huysman M.J."/>
            <person name="Jenkins B.D."/>
            <person name="Jiroutova K."/>
            <person name="Jorgensen R.E."/>
            <person name="Joubert Y."/>
            <person name="Kaplan A."/>
            <person name="Kroger N."/>
            <person name="Kroth P.G."/>
            <person name="La Roche J."/>
            <person name="Lindquist E."/>
            <person name="Lommer M."/>
            <person name="Martin-Jezequel V."/>
            <person name="Lopez P.J."/>
            <person name="Lucas S."/>
            <person name="Mangogna M."/>
            <person name="McGinnis K."/>
            <person name="Medlin L.K."/>
            <person name="Montsant A."/>
            <person name="Oudot-Le Secq M.P."/>
            <person name="Napoli C."/>
            <person name="Obornik M."/>
            <person name="Parker M.S."/>
            <person name="Petit J.L."/>
            <person name="Porcel B.M."/>
            <person name="Poulsen N."/>
            <person name="Robison M."/>
            <person name="Rychlewski L."/>
            <person name="Rynearson T.A."/>
            <person name="Schmutz J."/>
            <person name="Shapiro H."/>
            <person name="Siaut M."/>
            <person name="Stanley M."/>
            <person name="Sussman M.R."/>
            <person name="Taylor A.R."/>
            <person name="Vardi A."/>
            <person name="von Dassow P."/>
            <person name="Vyverman W."/>
            <person name="Willis A."/>
            <person name="Wyrwicz L.S."/>
            <person name="Rokhsar D.S."/>
            <person name="Weissenbach J."/>
            <person name="Armbrust E.V."/>
            <person name="Green B.R."/>
            <person name="Van de Peer Y."/>
            <person name="Grigoriev I.V."/>
        </authorList>
    </citation>
    <scope>NUCLEOTIDE SEQUENCE [LARGE SCALE GENOMIC DNA]</scope>
    <source>
        <strain evidence="1 2">CCAP 1055/1</strain>
    </source>
</reference>
<sequence>MEPEPLPASPSILPERESLVSLPRTWRAETNPQWRDMDVRRQAYRIDCLISCRCSDVAGKTQYLSFFTAPMADPSVVPSSAPPRAQTEPTILREQASEWVSDTVVLCPCSKGEWLPMNTDYPVDIFTSSLTTPLKIVLQWSIQRNPVSMASLHPDAETTFLVFSTIEKLHLEN</sequence>
<keyword evidence="2" id="KW-1185">Reference proteome</keyword>
<evidence type="ECO:0000313" key="1">
    <source>
        <dbReference type="EMBL" id="EEC48211.1"/>
    </source>
</evidence>
<dbReference type="PaxDb" id="2850-Phatr45807"/>
<dbReference type="GO" id="GO:0010506">
    <property type="term" value="P:regulation of autophagy"/>
    <property type="evidence" value="ECO:0007669"/>
    <property type="project" value="TreeGrafter"/>
</dbReference>
<dbReference type="OrthoDB" id="10262360at2759"/>
<dbReference type="GO" id="GO:0071230">
    <property type="term" value="P:cellular response to amino acid stimulus"/>
    <property type="evidence" value="ECO:0007669"/>
    <property type="project" value="TreeGrafter"/>
</dbReference>
<dbReference type="GO" id="GO:0031929">
    <property type="term" value="P:TOR signaling"/>
    <property type="evidence" value="ECO:0007669"/>
    <property type="project" value="InterPro"/>
</dbReference>
<accession>B7FYR3</accession>
<dbReference type="RefSeq" id="XP_002180020.1">
    <property type="nucleotide sequence ID" value="XM_002179984.1"/>
</dbReference>
<dbReference type="Proteomes" id="UP000000759">
    <property type="component" value="Chromosome 8"/>
</dbReference>
<evidence type="ECO:0000313" key="2">
    <source>
        <dbReference type="Proteomes" id="UP000000759"/>
    </source>
</evidence>
<dbReference type="InterPro" id="IPR004083">
    <property type="entry name" value="Raptor"/>
</dbReference>
<dbReference type="EMBL" id="CM000611">
    <property type="protein sequence ID" value="EEC48211.1"/>
    <property type="molecule type" value="Genomic_DNA"/>
</dbReference>